<dbReference type="EMBL" id="JAVYJV010000017">
    <property type="protein sequence ID" value="KAK4349453.1"/>
    <property type="molecule type" value="Genomic_DNA"/>
</dbReference>
<evidence type="ECO:0000313" key="3">
    <source>
        <dbReference type="Proteomes" id="UP001291623"/>
    </source>
</evidence>
<dbReference type="AlphaFoldDB" id="A0AAE1RDA1"/>
<evidence type="ECO:0000313" key="2">
    <source>
        <dbReference type="EMBL" id="KAK4349453.1"/>
    </source>
</evidence>
<evidence type="ECO:0000256" key="1">
    <source>
        <dbReference type="SAM" id="MobiDB-lite"/>
    </source>
</evidence>
<feature type="region of interest" description="Disordered" evidence="1">
    <location>
        <begin position="48"/>
        <end position="71"/>
    </location>
</feature>
<reference evidence="2" key="1">
    <citation type="submission" date="2023-12" db="EMBL/GenBank/DDBJ databases">
        <title>Genome assembly of Anisodus tanguticus.</title>
        <authorList>
            <person name="Wang Y.-J."/>
        </authorList>
    </citation>
    <scope>NUCLEOTIDE SEQUENCE</scope>
    <source>
        <strain evidence="2">KB-2021</strain>
        <tissue evidence="2">Leaf</tissue>
    </source>
</reference>
<sequence>MLEFQIHNQMIIVMVRLVDECELEIHVTNIVHNSESYFIDVEADTDCDSANESLNSPSNESSDDDFDSTYTNFNQLEDLNSGNMKSHDIEPPEMCKMVGRPKVKRGRVRNENLKRQGEWSASRKGKPITCSKCHQSGHNARGYDKASKGKQAVVKRFKGSYNTTALESEENFPSISTTTVLEPDKFFQSSNTLTVLEPEPSLRPKSFSKANTRILERMKQRLATPTRKISFVDDSTAMSQPTNMPYQPTNKTLVTREKMKIRKRNVMSQI</sequence>
<feature type="region of interest" description="Disordered" evidence="1">
    <location>
        <begin position="114"/>
        <end position="147"/>
    </location>
</feature>
<protein>
    <submittedName>
        <fullName evidence="2">Uncharacterized protein</fullName>
    </submittedName>
</protein>
<proteinExistence type="predicted"/>
<gene>
    <name evidence="2" type="ORF">RND71_032208</name>
</gene>
<organism evidence="2 3">
    <name type="scientific">Anisodus tanguticus</name>
    <dbReference type="NCBI Taxonomy" id="243964"/>
    <lineage>
        <taxon>Eukaryota</taxon>
        <taxon>Viridiplantae</taxon>
        <taxon>Streptophyta</taxon>
        <taxon>Embryophyta</taxon>
        <taxon>Tracheophyta</taxon>
        <taxon>Spermatophyta</taxon>
        <taxon>Magnoliopsida</taxon>
        <taxon>eudicotyledons</taxon>
        <taxon>Gunneridae</taxon>
        <taxon>Pentapetalae</taxon>
        <taxon>asterids</taxon>
        <taxon>lamiids</taxon>
        <taxon>Solanales</taxon>
        <taxon>Solanaceae</taxon>
        <taxon>Solanoideae</taxon>
        <taxon>Hyoscyameae</taxon>
        <taxon>Anisodus</taxon>
    </lineage>
</organism>
<accession>A0AAE1RDA1</accession>
<feature type="compositionally biased region" description="Low complexity" evidence="1">
    <location>
        <begin position="50"/>
        <end position="60"/>
    </location>
</feature>
<keyword evidence="3" id="KW-1185">Reference proteome</keyword>
<name>A0AAE1RDA1_9SOLA</name>
<dbReference type="Proteomes" id="UP001291623">
    <property type="component" value="Unassembled WGS sequence"/>
</dbReference>
<comment type="caution">
    <text evidence="2">The sequence shown here is derived from an EMBL/GenBank/DDBJ whole genome shotgun (WGS) entry which is preliminary data.</text>
</comment>